<protein>
    <submittedName>
        <fullName evidence="2">Uncharacterized protein</fullName>
    </submittedName>
</protein>
<keyword evidence="1" id="KW-0812">Transmembrane</keyword>
<dbReference type="Proteomes" id="UP001314241">
    <property type="component" value="Unassembled WGS sequence"/>
</dbReference>
<organism evidence="2 3">
    <name type="scientific">Eupransor demetentiae</name>
    <dbReference type="NCBI Taxonomy" id="3109584"/>
    <lineage>
        <taxon>Bacteria</taxon>
        <taxon>Bacillati</taxon>
        <taxon>Bacillota</taxon>
        <taxon>Bacilli</taxon>
        <taxon>Lactobacillales</taxon>
        <taxon>Lactobacillaceae</taxon>
        <taxon>Eupransor</taxon>
    </lineage>
</organism>
<evidence type="ECO:0000313" key="3">
    <source>
        <dbReference type="Proteomes" id="UP001314241"/>
    </source>
</evidence>
<feature type="transmembrane region" description="Helical" evidence="1">
    <location>
        <begin position="82"/>
        <end position="102"/>
    </location>
</feature>
<feature type="transmembrane region" description="Helical" evidence="1">
    <location>
        <begin position="6"/>
        <end position="33"/>
    </location>
</feature>
<dbReference type="RefSeq" id="WP_349642267.1">
    <property type="nucleotide sequence ID" value="NZ_CAWVOH010000003.1"/>
</dbReference>
<gene>
    <name evidence="2" type="ORF">R54876_GBNLAHCA_01293</name>
</gene>
<keyword evidence="1" id="KW-1133">Transmembrane helix</keyword>
<comment type="caution">
    <text evidence="2">The sequence shown here is derived from an EMBL/GenBank/DDBJ whole genome shotgun (WGS) entry which is preliminary data.</text>
</comment>
<reference evidence="2 3" key="1">
    <citation type="submission" date="2024-01" db="EMBL/GenBank/DDBJ databases">
        <authorList>
            <person name="Botero Cardona J."/>
        </authorList>
    </citation>
    <scope>NUCLEOTIDE SEQUENCE [LARGE SCALE GENOMIC DNA]</scope>
    <source>
        <strain evidence="2 3">LMG 33000</strain>
    </source>
</reference>
<accession>A0ABM9N671</accession>
<sequence length="313" mass="36492">MLNDICIQIVLLGVTWLLIYASMSLLTVIFGTLSCSKYRLINFLGLAYDLERKKFCFHPIYNLYGHAVLMDFKSQKDMNRYLNSRAIAATVVFVAVSVWQTIDHVDDFYWVIGPSTMSLISWMIALYYSGTEAGQTKNGKLRVENRNLAMQVWSKLLLAKDQHSYDRVDLVLDYLEQKEPREVAYLAIFFAYMNSSLLSKGITPEQHARIEAIYNRYSRANINDGFGLFDYGDYPGELASMKIILTNAGLDYDFIRHAPRAYRRRLFYMSDPRNVYFESEYARQLSLVHRSLRDESFLMKSCAAYWQWGQDRK</sequence>
<feature type="transmembrane region" description="Helical" evidence="1">
    <location>
        <begin position="108"/>
        <end position="128"/>
    </location>
</feature>
<proteinExistence type="predicted"/>
<keyword evidence="3" id="KW-1185">Reference proteome</keyword>
<dbReference type="EMBL" id="CAWVOH010000003">
    <property type="protein sequence ID" value="CAK8054718.1"/>
    <property type="molecule type" value="Genomic_DNA"/>
</dbReference>
<evidence type="ECO:0000256" key="1">
    <source>
        <dbReference type="SAM" id="Phobius"/>
    </source>
</evidence>
<name>A0ABM9N671_9LACO</name>
<evidence type="ECO:0000313" key="2">
    <source>
        <dbReference type="EMBL" id="CAK8054718.1"/>
    </source>
</evidence>
<keyword evidence="1" id="KW-0472">Membrane</keyword>